<dbReference type="AlphaFoldDB" id="M8D804"/>
<comment type="caution">
    <text evidence="1">The sequence shown here is derived from an EMBL/GenBank/DDBJ whole genome shotgun (WGS) entry which is preliminary data.</text>
</comment>
<keyword evidence="2" id="KW-1185">Reference proteome</keyword>
<organism evidence="1 2">
    <name type="scientific">Brevibacillus borstelensis AK1</name>
    <dbReference type="NCBI Taxonomy" id="1300222"/>
    <lineage>
        <taxon>Bacteria</taxon>
        <taxon>Bacillati</taxon>
        <taxon>Bacillota</taxon>
        <taxon>Bacilli</taxon>
        <taxon>Bacillales</taxon>
        <taxon>Paenibacillaceae</taxon>
        <taxon>Brevibacillus</taxon>
    </lineage>
</organism>
<protein>
    <submittedName>
        <fullName evidence="1">Uncharacterized protein</fullName>
    </submittedName>
</protein>
<dbReference type="EMBL" id="APBN01000004">
    <property type="protein sequence ID" value="EMT52399.1"/>
    <property type="molecule type" value="Genomic_DNA"/>
</dbReference>
<evidence type="ECO:0000313" key="2">
    <source>
        <dbReference type="Proteomes" id="UP000012081"/>
    </source>
</evidence>
<dbReference type="Proteomes" id="UP000012081">
    <property type="component" value="Unassembled WGS sequence"/>
</dbReference>
<gene>
    <name evidence="1" type="ORF">I532_12119</name>
</gene>
<sequence length="105" mass="11952">MKISSNLSKKLVSHLQVPRLCEGLILSWFGLDYEKKRKRRSVKTSSACAFCVWVGILGRGLGVRENKVRIPYAESTKERSRFYTECPRSEKTEAGSGILQLLAFR</sequence>
<accession>M8D804</accession>
<name>M8D804_9BACL</name>
<proteinExistence type="predicted"/>
<reference evidence="1 2" key="1">
    <citation type="submission" date="2013-03" db="EMBL/GenBank/DDBJ databases">
        <title>Assembly of a new bacterial strain Brevibacillus borstelensis AK1.</title>
        <authorList>
            <person name="Rajan I."/>
            <person name="PoliReddy D."/>
            <person name="Sugumar T."/>
            <person name="Rathinam K."/>
            <person name="Alqarawi S."/>
            <person name="Khalil A.B."/>
            <person name="Sivakumar N."/>
        </authorList>
    </citation>
    <scope>NUCLEOTIDE SEQUENCE [LARGE SCALE GENOMIC DNA]</scope>
    <source>
        <strain evidence="1 2">AK1</strain>
    </source>
</reference>
<evidence type="ECO:0000313" key="1">
    <source>
        <dbReference type="EMBL" id="EMT52399.1"/>
    </source>
</evidence>